<dbReference type="STRING" id="322710.Avin_13290"/>
<dbReference type="EnsemblBacteria" id="ACO77555">
    <property type="protein sequence ID" value="ACO77555"/>
    <property type="gene ID" value="Avin_13290"/>
</dbReference>
<evidence type="ECO:0000313" key="8">
    <source>
        <dbReference type="EMBL" id="ACO77555.1"/>
    </source>
</evidence>
<dbReference type="PANTHER" id="PTHR32432:SF4">
    <property type="entry name" value="CELL DIVISION PROTEIN FTSA"/>
    <property type="match status" value="1"/>
</dbReference>
<keyword evidence="4 5" id="KW-0131">Cell cycle</keyword>
<reference evidence="8 9" key="1">
    <citation type="journal article" date="2009" name="J. Bacteriol.">
        <title>Genome sequence of Azotobacter vinelandii, an obligate aerobe specialized to support diverse anaerobic metabolic processes.</title>
        <authorList>
            <person name="Setubal J.C."/>
            <person name="dos Santos P."/>
            <person name="Goldman B.S."/>
            <person name="Ertesvag H."/>
            <person name="Espin G."/>
            <person name="Rubio L.M."/>
            <person name="Valla S."/>
            <person name="Almeida N.F."/>
            <person name="Balasubramanian D."/>
            <person name="Cromes L."/>
            <person name="Curatti L."/>
            <person name="Du Z."/>
            <person name="Godsy E."/>
            <person name="Goodner B."/>
            <person name="Hellner-Burris K."/>
            <person name="Hernandez J.A."/>
            <person name="Houmiel K."/>
            <person name="Imperial J."/>
            <person name="Kennedy C."/>
            <person name="Larson T.J."/>
            <person name="Latreille P."/>
            <person name="Ligon L.S."/>
            <person name="Lu J."/>
            <person name="Maerk M."/>
            <person name="Miller N.M."/>
            <person name="Norton S."/>
            <person name="O'Carroll I.P."/>
            <person name="Paulsen I."/>
            <person name="Raulfs E.C."/>
            <person name="Roemer R."/>
            <person name="Rosser J."/>
            <person name="Segura D."/>
            <person name="Slater S."/>
            <person name="Stricklin S.L."/>
            <person name="Studholme D.J."/>
            <person name="Sun J."/>
            <person name="Viana C.J."/>
            <person name="Wallin E."/>
            <person name="Wang B."/>
            <person name="Wheeler C."/>
            <person name="Zhu H."/>
            <person name="Dean D.R."/>
            <person name="Dixon R."/>
            <person name="Wood D."/>
        </authorList>
    </citation>
    <scope>NUCLEOTIDE SEQUENCE [LARGE SCALE GENOMIC DNA]</scope>
    <source>
        <strain evidence="9">DJ / ATCC BAA-1303</strain>
    </source>
</reference>
<keyword evidence="2 5" id="KW-0132">Cell division</keyword>
<keyword evidence="5" id="KW-0997">Cell inner membrane</keyword>
<evidence type="ECO:0000313" key="9">
    <source>
        <dbReference type="Proteomes" id="UP000002424"/>
    </source>
</evidence>
<keyword evidence="1 5" id="KW-1003">Cell membrane</keyword>
<keyword evidence="3 5" id="KW-0472">Membrane</keyword>
<protein>
    <recommendedName>
        <fullName evidence="5 6">Cell division protein FtsA</fullName>
    </recommendedName>
</protein>
<comment type="similarity">
    <text evidence="5 6">Belongs to the FtsA/MreB family.</text>
</comment>
<dbReference type="KEGG" id="avn:Avin_13290"/>
<evidence type="ECO:0000256" key="5">
    <source>
        <dbReference type="HAMAP-Rule" id="MF_02033"/>
    </source>
</evidence>
<dbReference type="FunFam" id="3.30.1490.110:FF:000002">
    <property type="entry name" value="Cell division protein FtsA"/>
    <property type="match status" value="1"/>
</dbReference>
<dbReference type="HAMAP" id="MF_02033">
    <property type="entry name" value="FtsA"/>
    <property type="match status" value="1"/>
</dbReference>
<sequence>MASAQSGKMIVGLDIGTSKVVALVGEVTADGQLEIVGIGSHPSRGLKKGVVVNIESTVQSIQRAVEEAQLMAGCQIHSAFVGLAGNHIRSLNSHGIVAIRDREVSQADLERVLDAAQAVAIPSDQRVLHTLPQDYVIDNQEGVREPLGMSGVRLEAKVHVVTCAVNAAQNVEKCVRRCDLEVDDIILEQLASAHAVLTEDERELGVCLVDIGGGTTDIAIFTEGAIRHTAVIPIAGDQVTNDIAMALRTPTQYAEEIKIRYACALAKLTGAGETINVPSVGERPSRELSRQALAEVVEPRYDELFSLIHAELQRSGYEDLIPAGVVLTGGSAKMEGAVELAEEIFHMPVRLGVPHSVRGMDDVIGNPIYSTGVGLLLYGLQKQTEGTPVSGTSSYGEETKIPVLERLKRWFQGNF</sequence>
<dbReference type="HOGENOM" id="CLU_037850_3_2_6"/>
<keyword evidence="9" id="KW-1185">Reference proteome</keyword>
<dbReference type="CDD" id="cd24048">
    <property type="entry name" value="ASKHA_NBD_FtsA"/>
    <property type="match status" value="1"/>
</dbReference>
<dbReference type="AlphaFoldDB" id="C1DQA3"/>
<dbReference type="GO" id="GO:0032153">
    <property type="term" value="C:cell division site"/>
    <property type="evidence" value="ECO:0007669"/>
    <property type="project" value="UniProtKB-UniRule"/>
</dbReference>
<evidence type="ECO:0000256" key="4">
    <source>
        <dbReference type="ARBA" id="ARBA00023306"/>
    </source>
</evidence>
<dbReference type="FunFam" id="3.30.420.40:FF:000032">
    <property type="entry name" value="Cell division protein FtsA"/>
    <property type="match status" value="1"/>
</dbReference>
<dbReference type="Gene3D" id="3.30.420.40">
    <property type="match status" value="2"/>
</dbReference>
<dbReference type="Proteomes" id="UP000002424">
    <property type="component" value="Chromosome"/>
</dbReference>
<dbReference type="InterPro" id="IPR003494">
    <property type="entry name" value="SHS2_FtsA"/>
</dbReference>
<gene>
    <name evidence="5 8" type="primary">ftsA</name>
    <name evidence="8" type="ordered locus">Avin_13290</name>
</gene>
<dbReference type="SUPFAM" id="SSF53067">
    <property type="entry name" value="Actin-like ATPase domain"/>
    <property type="match status" value="2"/>
</dbReference>
<dbReference type="Pfam" id="PF02491">
    <property type="entry name" value="SHS2_FTSA"/>
    <property type="match status" value="1"/>
</dbReference>
<evidence type="ECO:0000256" key="2">
    <source>
        <dbReference type="ARBA" id="ARBA00022618"/>
    </source>
</evidence>
<dbReference type="Pfam" id="PF14450">
    <property type="entry name" value="FtsA"/>
    <property type="match status" value="2"/>
</dbReference>
<feature type="domain" description="SHS2" evidence="7">
    <location>
        <begin position="10"/>
        <end position="196"/>
    </location>
</feature>
<dbReference type="SMART" id="SM00842">
    <property type="entry name" value="FtsA"/>
    <property type="match status" value="1"/>
</dbReference>
<dbReference type="RefSeq" id="WP_012699975.1">
    <property type="nucleotide sequence ID" value="NC_012560.1"/>
</dbReference>
<dbReference type="EMBL" id="CP001157">
    <property type="protein sequence ID" value="ACO77555.1"/>
    <property type="molecule type" value="Genomic_DNA"/>
</dbReference>
<dbReference type="GeneID" id="88184645"/>
<dbReference type="NCBIfam" id="TIGR01174">
    <property type="entry name" value="ftsA"/>
    <property type="match status" value="1"/>
</dbReference>
<dbReference type="InterPro" id="IPR050696">
    <property type="entry name" value="FtsA/MreB"/>
</dbReference>
<evidence type="ECO:0000259" key="7">
    <source>
        <dbReference type="SMART" id="SM00842"/>
    </source>
</evidence>
<dbReference type="PANTHER" id="PTHR32432">
    <property type="entry name" value="CELL DIVISION PROTEIN FTSA-RELATED"/>
    <property type="match status" value="1"/>
</dbReference>
<dbReference type="PIRSF" id="PIRSF003101">
    <property type="entry name" value="FtsA"/>
    <property type="match status" value="1"/>
</dbReference>
<dbReference type="NCBIfam" id="NF007009">
    <property type="entry name" value="PRK09472.1"/>
    <property type="match status" value="1"/>
</dbReference>
<comment type="subcellular location">
    <subcellularLocation>
        <location evidence="5">Cell inner membrane</location>
        <topology evidence="5">Peripheral membrane protein</topology>
        <orientation evidence="5">Cytoplasmic side</orientation>
    </subcellularLocation>
    <text evidence="5">Localizes to the Z ring in an FtsZ-dependent manner. Targeted to the membrane through a conserved C-terminal amphipathic helix.</text>
</comment>
<evidence type="ECO:0000256" key="6">
    <source>
        <dbReference type="PIRNR" id="PIRNR003101"/>
    </source>
</evidence>
<dbReference type="GO" id="GO:0043093">
    <property type="term" value="P:FtsZ-dependent cytokinesis"/>
    <property type="evidence" value="ECO:0007669"/>
    <property type="project" value="UniProtKB-UniRule"/>
</dbReference>
<organism evidence="8 9">
    <name type="scientific">Azotobacter vinelandii (strain DJ / ATCC BAA-1303)</name>
    <dbReference type="NCBI Taxonomy" id="322710"/>
    <lineage>
        <taxon>Bacteria</taxon>
        <taxon>Pseudomonadati</taxon>
        <taxon>Pseudomonadota</taxon>
        <taxon>Gammaproteobacteria</taxon>
        <taxon>Pseudomonadales</taxon>
        <taxon>Pseudomonadaceae</taxon>
        <taxon>Azotobacter</taxon>
    </lineage>
</organism>
<evidence type="ECO:0000256" key="1">
    <source>
        <dbReference type="ARBA" id="ARBA00022475"/>
    </source>
</evidence>
<dbReference type="OrthoDB" id="9810567at2"/>
<dbReference type="InterPro" id="IPR020823">
    <property type="entry name" value="Cell_div_FtsA"/>
</dbReference>
<comment type="function">
    <text evidence="5 6">Cell division protein that is involved in the assembly of the Z ring. May serve as a membrane anchor for the Z ring.</text>
</comment>
<dbReference type="Gene3D" id="3.30.1490.110">
    <property type="match status" value="1"/>
</dbReference>
<dbReference type="GO" id="GO:0009898">
    <property type="term" value="C:cytoplasmic side of plasma membrane"/>
    <property type="evidence" value="ECO:0007669"/>
    <property type="project" value="UniProtKB-UniRule"/>
</dbReference>
<dbReference type="InterPro" id="IPR043129">
    <property type="entry name" value="ATPase_NBD"/>
</dbReference>
<name>C1DQA3_AZOVD</name>
<dbReference type="FunFam" id="3.30.420.40:FF:000035">
    <property type="entry name" value="Cell division protein FtsA"/>
    <property type="match status" value="1"/>
</dbReference>
<dbReference type="eggNOG" id="COG0849">
    <property type="taxonomic scope" value="Bacteria"/>
</dbReference>
<evidence type="ECO:0000256" key="3">
    <source>
        <dbReference type="ARBA" id="ARBA00023136"/>
    </source>
</evidence>
<comment type="subunit">
    <text evidence="5">Self-interacts. Interacts with FtsZ.</text>
</comment>
<accession>C1DQA3</accession>
<proteinExistence type="inferred from homology"/>